<sequence length="485" mass="54276">MVDSVNALPSNAWDAAFGQGSGTTIEERARNSRRTFVRSMDQLAFDSGNASGQRLTAYEVLRNFGSEKIAEILEHGTAVLVSDPLGPSTQPGARIRQRRIDLGLSKRELANRVNLSEDDLTILEQGASRVPASALARICSALSLDEYAIGLEDPSEHARDLGVRFRRLKTDSDRQGFRLDNSSMLSLLEDAWIIDKQNELHSALSQKSEVSHQISPSPDYGNRGTPAWKIGYELAAKTRRILGLGPIEPIENLRILLESRLQIPLIQDELNKRIAGATLQYGDARGIVLNISGRVYNAWSARLTIAHELGHLLWDPDSRLNSLIVDTGDDLDEAPWAANLAVDQRANAFAIEFLFPRAAVEQRLKGQREPPDDILEFMIEFGVSFTAARYHIWNATYRQWELTNLKASAVEPTDDWEAREQFLTTFLPSRELEEGLSMNRRGNFLAAVMDAHSQRLISDDTAALYLGVENHLLKDAREVRKDFFD</sequence>
<comment type="caution">
    <text evidence="3">The sequence shown here is derived from an EMBL/GenBank/DDBJ whole genome shotgun (WGS) entry which is preliminary data.</text>
</comment>
<name>A0A6B0XVH5_9RHOB</name>
<dbReference type="SMART" id="SM00530">
    <property type="entry name" value="HTH_XRE"/>
    <property type="match status" value="1"/>
</dbReference>
<organism evidence="3">
    <name type="scientific">Boseongicola sp. SB0664_bin_43</name>
    <dbReference type="NCBI Taxonomy" id="2604844"/>
    <lineage>
        <taxon>Bacteria</taxon>
        <taxon>Pseudomonadati</taxon>
        <taxon>Pseudomonadota</taxon>
        <taxon>Alphaproteobacteria</taxon>
        <taxon>Rhodobacterales</taxon>
        <taxon>Paracoccaceae</taxon>
        <taxon>Boseongicola</taxon>
    </lineage>
</organism>
<dbReference type="Gene3D" id="1.10.10.2910">
    <property type="match status" value="1"/>
</dbReference>
<dbReference type="InterPro" id="IPR052345">
    <property type="entry name" value="Rad_response_metalloprotease"/>
</dbReference>
<dbReference type="SUPFAM" id="SSF47413">
    <property type="entry name" value="lambda repressor-like DNA-binding domains"/>
    <property type="match status" value="1"/>
</dbReference>
<comment type="similarity">
    <text evidence="1">Belongs to the short-chain fatty acyl-CoA assimilation regulator (ScfR) family.</text>
</comment>
<dbReference type="AlphaFoldDB" id="A0A6B0XVH5"/>
<proteinExistence type="inferred from homology"/>
<dbReference type="GO" id="GO:0003677">
    <property type="term" value="F:DNA binding"/>
    <property type="evidence" value="ECO:0007669"/>
    <property type="project" value="InterPro"/>
</dbReference>
<dbReference type="CDD" id="cd00093">
    <property type="entry name" value="HTH_XRE"/>
    <property type="match status" value="1"/>
</dbReference>
<dbReference type="PROSITE" id="PS50943">
    <property type="entry name" value="HTH_CROC1"/>
    <property type="match status" value="1"/>
</dbReference>
<feature type="domain" description="HTH cro/C1-type" evidence="2">
    <location>
        <begin position="95"/>
        <end position="149"/>
    </location>
</feature>
<gene>
    <name evidence="3" type="ORF">F4Y60_01035</name>
</gene>
<dbReference type="PANTHER" id="PTHR43236:SF1">
    <property type="entry name" value="BLL7220 PROTEIN"/>
    <property type="match status" value="1"/>
</dbReference>
<dbReference type="EMBL" id="VXRY01000044">
    <property type="protein sequence ID" value="MXY32681.1"/>
    <property type="molecule type" value="Genomic_DNA"/>
</dbReference>
<dbReference type="InterPro" id="IPR001387">
    <property type="entry name" value="Cro/C1-type_HTH"/>
</dbReference>
<dbReference type="InterPro" id="IPR010982">
    <property type="entry name" value="Lambda_DNA-bd_dom_sf"/>
</dbReference>
<dbReference type="Pfam" id="PF13560">
    <property type="entry name" value="HTH_31"/>
    <property type="match status" value="1"/>
</dbReference>
<accession>A0A6B0XVH5</accession>
<dbReference type="InterPro" id="IPR010359">
    <property type="entry name" value="IrrE_HExxH"/>
</dbReference>
<protein>
    <submittedName>
        <fullName evidence="3">Helix-turn-helix domain-containing protein</fullName>
    </submittedName>
</protein>
<dbReference type="Gene3D" id="1.10.260.40">
    <property type="entry name" value="lambda repressor-like DNA-binding domains"/>
    <property type="match status" value="1"/>
</dbReference>
<evidence type="ECO:0000256" key="1">
    <source>
        <dbReference type="ARBA" id="ARBA00007227"/>
    </source>
</evidence>
<dbReference type="Pfam" id="PF06114">
    <property type="entry name" value="Peptidase_M78"/>
    <property type="match status" value="1"/>
</dbReference>
<evidence type="ECO:0000313" key="3">
    <source>
        <dbReference type="EMBL" id="MXY32681.1"/>
    </source>
</evidence>
<dbReference type="PANTHER" id="PTHR43236">
    <property type="entry name" value="ANTITOXIN HIGA1"/>
    <property type="match status" value="1"/>
</dbReference>
<reference evidence="3" key="1">
    <citation type="submission" date="2019-09" db="EMBL/GenBank/DDBJ databases">
        <title>Characterisation of the sponge microbiome using genome-centric metagenomics.</title>
        <authorList>
            <person name="Engelberts J.P."/>
            <person name="Robbins S.J."/>
            <person name="De Goeij J.M."/>
            <person name="Aranda M."/>
            <person name="Bell S.C."/>
            <person name="Webster N.S."/>
        </authorList>
    </citation>
    <scope>NUCLEOTIDE SEQUENCE</scope>
    <source>
        <strain evidence="3">SB0664_bin_43</strain>
    </source>
</reference>
<evidence type="ECO:0000259" key="2">
    <source>
        <dbReference type="PROSITE" id="PS50943"/>
    </source>
</evidence>